<evidence type="ECO:0000313" key="5">
    <source>
        <dbReference type="EMBL" id="GAA4333937.1"/>
    </source>
</evidence>
<organism evidence="5 6">
    <name type="scientific">Flaviaesturariibacter amylovorans</name>
    <dbReference type="NCBI Taxonomy" id="1084520"/>
    <lineage>
        <taxon>Bacteria</taxon>
        <taxon>Pseudomonadati</taxon>
        <taxon>Bacteroidota</taxon>
        <taxon>Chitinophagia</taxon>
        <taxon>Chitinophagales</taxon>
        <taxon>Chitinophagaceae</taxon>
        <taxon>Flaviaestuariibacter</taxon>
    </lineage>
</organism>
<evidence type="ECO:0000256" key="1">
    <source>
        <dbReference type="ARBA" id="ARBA00022741"/>
    </source>
</evidence>
<dbReference type="PANTHER" id="PTHR11361:SF99">
    <property type="entry name" value="DNA MISMATCH REPAIR PROTEIN"/>
    <property type="match status" value="1"/>
</dbReference>
<protein>
    <submittedName>
        <fullName evidence="5">MutS family DNA mismatch repair protein</fullName>
    </submittedName>
</protein>
<evidence type="ECO:0000256" key="3">
    <source>
        <dbReference type="ARBA" id="ARBA00023125"/>
    </source>
</evidence>
<sequence length="440" mass="50462">MQIDKITLSDLAIFHTEEEFSVFHRLNLTKTGVGKEWLRRFFLQPHDSIEKIEGTQTILRTLISKGKEWPEYITNGTVLMMDRFFDYELDEVPAPDNRVTAFAYRMFHSHDYSLIRFSIRHFADFYRGLKQLAGLLGGGQLPKQIAYCVDRIESALREEPLARLAELKPGKDPGLFQNLYFAHYLRGAYKGKTLELVDIFGRLEAWNSMAQAVVKFNLRFPTVTDDPQPRLYARGLYHVLLPTPIPYDLVMDREQNFVFLTGANMAGKSTLIRAVGSSVYLAHLGMGVPAQEMELTLFDGLLSNINVEDNIAKGESYFFNEVQRVKNTIVKINDGRKWLVLIDELFKGTNVQDAMKCSTAVIRGLIKMRNSLFIVSTHLYEIAGELKPFSNIAFKYFETEVHDDQLSFSYQLRDGVSNDRIGYVILRREKVVELLEGLGR</sequence>
<dbReference type="EMBL" id="BAABGY010000008">
    <property type="protein sequence ID" value="GAA4333937.1"/>
    <property type="molecule type" value="Genomic_DNA"/>
</dbReference>
<evidence type="ECO:0000313" key="6">
    <source>
        <dbReference type="Proteomes" id="UP001501725"/>
    </source>
</evidence>
<keyword evidence="6" id="KW-1185">Reference proteome</keyword>
<dbReference type="PANTHER" id="PTHR11361">
    <property type="entry name" value="DNA MISMATCH REPAIR PROTEIN MUTS FAMILY MEMBER"/>
    <property type="match status" value="1"/>
</dbReference>
<reference evidence="6" key="1">
    <citation type="journal article" date="2019" name="Int. J. Syst. Evol. Microbiol.">
        <title>The Global Catalogue of Microorganisms (GCM) 10K type strain sequencing project: providing services to taxonomists for standard genome sequencing and annotation.</title>
        <authorList>
            <consortium name="The Broad Institute Genomics Platform"/>
            <consortium name="The Broad Institute Genome Sequencing Center for Infectious Disease"/>
            <person name="Wu L."/>
            <person name="Ma J."/>
        </authorList>
    </citation>
    <scope>NUCLEOTIDE SEQUENCE [LARGE SCALE GENOMIC DNA]</scope>
    <source>
        <strain evidence="6">JCM 17919</strain>
    </source>
</reference>
<comment type="caution">
    <text evidence="5">The sequence shown here is derived from an EMBL/GenBank/DDBJ whole genome shotgun (WGS) entry which is preliminary data.</text>
</comment>
<accession>A0ABP8H3Q3</accession>
<dbReference type="InterPro" id="IPR045076">
    <property type="entry name" value="MutS"/>
</dbReference>
<dbReference type="InterPro" id="IPR036187">
    <property type="entry name" value="DNA_mismatch_repair_MutS_sf"/>
</dbReference>
<dbReference type="InterPro" id="IPR000432">
    <property type="entry name" value="DNA_mismatch_repair_MutS_C"/>
</dbReference>
<keyword evidence="2" id="KW-0067">ATP-binding</keyword>
<evidence type="ECO:0000256" key="2">
    <source>
        <dbReference type="ARBA" id="ARBA00022840"/>
    </source>
</evidence>
<gene>
    <name evidence="5" type="ORF">GCM10023184_27550</name>
</gene>
<dbReference type="Pfam" id="PF00488">
    <property type="entry name" value="MutS_V"/>
    <property type="match status" value="1"/>
</dbReference>
<keyword evidence="1" id="KW-0547">Nucleotide-binding</keyword>
<dbReference type="InterPro" id="IPR027417">
    <property type="entry name" value="P-loop_NTPase"/>
</dbReference>
<dbReference type="Gene3D" id="3.40.50.300">
    <property type="entry name" value="P-loop containing nucleotide triphosphate hydrolases"/>
    <property type="match status" value="1"/>
</dbReference>
<dbReference type="RefSeq" id="WP_345256340.1">
    <property type="nucleotide sequence ID" value="NZ_BAABGY010000008.1"/>
</dbReference>
<keyword evidence="3" id="KW-0238">DNA-binding</keyword>
<dbReference type="SUPFAM" id="SSF52540">
    <property type="entry name" value="P-loop containing nucleoside triphosphate hydrolases"/>
    <property type="match status" value="1"/>
</dbReference>
<evidence type="ECO:0000259" key="4">
    <source>
        <dbReference type="SMART" id="SM00534"/>
    </source>
</evidence>
<dbReference type="Proteomes" id="UP001501725">
    <property type="component" value="Unassembled WGS sequence"/>
</dbReference>
<proteinExistence type="predicted"/>
<dbReference type="SMART" id="SM00534">
    <property type="entry name" value="MUTSac"/>
    <property type="match status" value="1"/>
</dbReference>
<feature type="domain" description="DNA mismatch repair proteins mutS family" evidence="4">
    <location>
        <begin position="255"/>
        <end position="433"/>
    </location>
</feature>
<dbReference type="SUPFAM" id="SSF48334">
    <property type="entry name" value="DNA repair protein MutS, domain III"/>
    <property type="match status" value="1"/>
</dbReference>
<dbReference type="Gene3D" id="1.10.1420.10">
    <property type="match status" value="1"/>
</dbReference>
<name>A0ABP8H3Q3_9BACT</name>